<evidence type="ECO:0000313" key="2">
    <source>
        <dbReference type="EMBL" id="GGM85210.1"/>
    </source>
</evidence>
<accession>A0ABQ2HQ71</accession>
<feature type="compositionally biased region" description="Basic and acidic residues" evidence="1">
    <location>
        <begin position="433"/>
        <end position="456"/>
    </location>
</feature>
<evidence type="ECO:0000256" key="1">
    <source>
        <dbReference type="SAM" id="MobiDB-lite"/>
    </source>
</evidence>
<proteinExistence type="predicted"/>
<protein>
    <recommendedName>
        <fullName evidence="4">Band 7 domain-containing protein</fullName>
    </recommendedName>
</protein>
<comment type="caution">
    <text evidence="2">The sequence shown here is derived from an EMBL/GenBank/DDBJ whole genome shotgun (WGS) entry which is preliminary data.</text>
</comment>
<keyword evidence="3" id="KW-1185">Reference proteome</keyword>
<reference evidence="3" key="1">
    <citation type="journal article" date="2019" name="Int. J. Syst. Evol. Microbiol.">
        <title>The Global Catalogue of Microorganisms (GCM) 10K type strain sequencing project: providing services to taxonomists for standard genome sequencing and annotation.</title>
        <authorList>
            <consortium name="The Broad Institute Genomics Platform"/>
            <consortium name="The Broad Institute Genome Sequencing Center for Infectious Disease"/>
            <person name="Wu L."/>
            <person name="Ma J."/>
        </authorList>
    </citation>
    <scope>NUCLEOTIDE SEQUENCE [LARGE SCALE GENOMIC DNA]</scope>
    <source>
        <strain evidence="3">CGMCC 4.7319</strain>
    </source>
</reference>
<feature type="region of interest" description="Disordered" evidence="1">
    <location>
        <begin position="428"/>
        <end position="456"/>
    </location>
</feature>
<name>A0ABQ2HQ71_9PSEU</name>
<evidence type="ECO:0008006" key="4">
    <source>
        <dbReference type="Google" id="ProtNLM"/>
    </source>
</evidence>
<gene>
    <name evidence="2" type="ORF">GCM10011609_21790</name>
</gene>
<feature type="region of interest" description="Disordered" evidence="1">
    <location>
        <begin position="1"/>
        <end position="22"/>
    </location>
</feature>
<dbReference type="EMBL" id="BMNC01000002">
    <property type="protein sequence ID" value="GGM85210.1"/>
    <property type="molecule type" value="Genomic_DNA"/>
</dbReference>
<organism evidence="2 3">
    <name type="scientific">Lentzea pudingi</name>
    <dbReference type="NCBI Taxonomy" id="1789439"/>
    <lineage>
        <taxon>Bacteria</taxon>
        <taxon>Bacillati</taxon>
        <taxon>Actinomycetota</taxon>
        <taxon>Actinomycetes</taxon>
        <taxon>Pseudonocardiales</taxon>
        <taxon>Pseudonocardiaceae</taxon>
        <taxon>Lentzea</taxon>
    </lineage>
</organism>
<dbReference type="Proteomes" id="UP000597656">
    <property type="component" value="Unassembled WGS sequence"/>
</dbReference>
<evidence type="ECO:0000313" key="3">
    <source>
        <dbReference type="Proteomes" id="UP000597656"/>
    </source>
</evidence>
<sequence>MTRPYPIVTHRPLAPSPKRGPLGMGRKFREPDELPKAAAHETLVFRVDGEYLPDFGRLGPRDEQVVRASHVSLVDMSRDAPVLVAVSIQSGEASAFTVHVTFTCTVIDPVVVVRDGVNAATVLHSYLTSHQRLFELGLARKYSDINEVIRDVSAQVRAYFEVRPISVPGMMIRLAGVEVLTPQELVEFEKTVRDKEREHALALKQQAQAHRLVYESERDDQTLDEVRRRYRNDVELDQRGHERTVQVGDQRHRHDLETVDRSHVHLIETADDQHELRQAAARREFERDQFERDLALVNGDTRNALLYAVATGKLDQRELVSELRVEADRESALADGREARDREYELLKLERDQDYQRLQLESDRYDRDAARAERLRRDTADREDERRRFDANVQLVQTLAARGFLDTQNLPVEKILADVLDMTPPAIEPEVVADDKPKEIEDERSVADELREEHAD</sequence>